<dbReference type="GO" id="GO:0005524">
    <property type="term" value="F:ATP binding"/>
    <property type="evidence" value="ECO:0007669"/>
    <property type="project" value="UniProtKB-KW"/>
</dbReference>
<dbReference type="Gene3D" id="3.30.200.20">
    <property type="entry name" value="Phosphorylase Kinase, domain 1"/>
    <property type="match status" value="1"/>
</dbReference>
<dbReference type="GO" id="GO:0050321">
    <property type="term" value="F:tau-protein kinase activity"/>
    <property type="evidence" value="ECO:0007669"/>
    <property type="project" value="TreeGrafter"/>
</dbReference>
<dbReference type="GO" id="GO:0035556">
    <property type="term" value="P:intracellular signal transduction"/>
    <property type="evidence" value="ECO:0007669"/>
    <property type="project" value="TreeGrafter"/>
</dbReference>
<keyword evidence="1" id="KW-0547">Nucleotide-binding</keyword>
<gene>
    <name evidence="4" type="ORF">TCEB3V08_LOCUS1938</name>
</gene>
<protein>
    <recommendedName>
        <fullName evidence="3">Protein kinase domain-containing protein</fullName>
    </recommendedName>
</protein>
<evidence type="ECO:0000256" key="2">
    <source>
        <dbReference type="ARBA" id="ARBA00022840"/>
    </source>
</evidence>
<feature type="domain" description="Protein kinase" evidence="3">
    <location>
        <begin position="1"/>
        <end position="111"/>
    </location>
</feature>
<dbReference type="GO" id="GO:0000226">
    <property type="term" value="P:microtubule cytoskeleton organization"/>
    <property type="evidence" value="ECO:0007669"/>
    <property type="project" value="TreeGrafter"/>
</dbReference>
<dbReference type="SUPFAM" id="SSF56112">
    <property type="entry name" value="Protein kinase-like (PK-like)"/>
    <property type="match status" value="1"/>
</dbReference>
<proteinExistence type="predicted"/>
<dbReference type="AlphaFoldDB" id="A0A7R9CEU2"/>
<accession>A0A7R9CEU2</accession>
<name>A0A7R9CEU2_TIMCR</name>
<dbReference type="PANTHER" id="PTHR24346:SF74">
    <property type="entry name" value="PROTEIN KINASE DOMAIN-CONTAINING PROTEIN"/>
    <property type="match status" value="1"/>
</dbReference>
<dbReference type="PROSITE" id="PS50011">
    <property type="entry name" value="PROTEIN_KINASE_DOM"/>
    <property type="match status" value="1"/>
</dbReference>
<dbReference type="EMBL" id="OC316849">
    <property type="protein sequence ID" value="CAD7393987.1"/>
    <property type="molecule type" value="Genomic_DNA"/>
</dbReference>
<dbReference type="InterPro" id="IPR011009">
    <property type="entry name" value="Kinase-like_dom_sf"/>
</dbReference>
<dbReference type="InterPro" id="IPR000719">
    <property type="entry name" value="Prot_kinase_dom"/>
</dbReference>
<dbReference type="GO" id="GO:0005737">
    <property type="term" value="C:cytoplasm"/>
    <property type="evidence" value="ECO:0007669"/>
    <property type="project" value="TreeGrafter"/>
</dbReference>
<organism evidence="4">
    <name type="scientific">Timema cristinae</name>
    <name type="common">Walking stick</name>
    <dbReference type="NCBI Taxonomy" id="61476"/>
    <lineage>
        <taxon>Eukaryota</taxon>
        <taxon>Metazoa</taxon>
        <taxon>Ecdysozoa</taxon>
        <taxon>Arthropoda</taxon>
        <taxon>Hexapoda</taxon>
        <taxon>Insecta</taxon>
        <taxon>Pterygota</taxon>
        <taxon>Neoptera</taxon>
        <taxon>Polyneoptera</taxon>
        <taxon>Phasmatodea</taxon>
        <taxon>Timematodea</taxon>
        <taxon>Timematoidea</taxon>
        <taxon>Timematidae</taxon>
        <taxon>Timema</taxon>
    </lineage>
</organism>
<keyword evidence="2" id="KW-0067">ATP-binding</keyword>
<dbReference type="Pfam" id="PF00069">
    <property type="entry name" value="Pkinase"/>
    <property type="match status" value="1"/>
</dbReference>
<sequence length="111" mass="12424">MEKNSEHRLLANALVVLSSTAEDGEIEVRISVAIKIIDKSQLDAVNLQKVYREVDIMKQLDHPHIIKLYQVSQLLTFVLRGDRSLVAPSADSVSVRNLCHTHRLQPVSEAA</sequence>
<evidence type="ECO:0000256" key="1">
    <source>
        <dbReference type="ARBA" id="ARBA00022741"/>
    </source>
</evidence>
<evidence type="ECO:0000259" key="3">
    <source>
        <dbReference type="PROSITE" id="PS50011"/>
    </source>
</evidence>
<evidence type="ECO:0000313" key="4">
    <source>
        <dbReference type="EMBL" id="CAD7393987.1"/>
    </source>
</evidence>
<reference evidence="4" key="1">
    <citation type="submission" date="2020-11" db="EMBL/GenBank/DDBJ databases">
        <authorList>
            <person name="Tran Van P."/>
        </authorList>
    </citation>
    <scope>NUCLEOTIDE SEQUENCE</scope>
</reference>
<dbReference type="PANTHER" id="PTHR24346">
    <property type="entry name" value="MAP/MICROTUBULE AFFINITY-REGULATING KINASE"/>
    <property type="match status" value="1"/>
</dbReference>